<evidence type="ECO:0000256" key="2">
    <source>
        <dbReference type="SAM" id="MobiDB-lite"/>
    </source>
</evidence>
<proteinExistence type="predicted"/>
<accession>A0A383EGP8</accession>
<protein>
    <submittedName>
        <fullName evidence="3">Uncharacterized protein</fullName>
    </submittedName>
</protein>
<sequence length="231" mass="24588">EVIANIDETVVALDSDYYLEGGAEIDPKASRPRIPKGDSSGHGGRFTKSISEAAYSGDGDETIVVTQADVPGVKAKGVGTTADAMSDNADATLVNITVQQGQVAVRQEEVEALQAALKLMEQAEEAARQFNRQSQPYSAIYEIDLVLANDAVQKLKGLEGPTEKLQAMRDECLAGKGISGGLQIFGNGETFSIHRGPSLMIGRDPGDGTAGMKLRCQTLSRIPKQLRIDCH</sequence>
<keyword evidence="1" id="KW-0175">Coiled coil</keyword>
<organism evidence="3">
    <name type="scientific">marine metagenome</name>
    <dbReference type="NCBI Taxonomy" id="408172"/>
    <lineage>
        <taxon>unclassified sequences</taxon>
        <taxon>metagenomes</taxon>
        <taxon>ecological metagenomes</taxon>
    </lineage>
</organism>
<gene>
    <name evidence="3" type="ORF">METZ01_LOCUS508132</name>
</gene>
<feature type="non-terminal residue" evidence="3">
    <location>
        <position position="1"/>
    </location>
</feature>
<feature type="region of interest" description="Disordered" evidence="2">
    <location>
        <begin position="24"/>
        <end position="47"/>
    </location>
</feature>
<feature type="non-terminal residue" evidence="3">
    <location>
        <position position="231"/>
    </location>
</feature>
<name>A0A383EGP8_9ZZZZ</name>
<feature type="coiled-coil region" evidence="1">
    <location>
        <begin position="103"/>
        <end position="133"/>
    </location>
</feature>
<reference evidence="3" key="1">
    <citation type="submission" date="2018-05" db="EMBL/GenBank/DDBJ databases">
        <authorList>
            <person name="Lanie J.A."/>
            <person name="Ng W.-L."/>
            <person name="Kazmierczak K.M."/>
            <person name="Andrzejewski T.M."/>
            <person name="Davidsen T.M."/>
            <person name="Wayne K.J."/>
            <person name="Tettelin H."/>
            <person name="Glass J.I."/>
            <person name="Rusch D."/>
            <person name="Podicherti R."/>
            <person name="Tsui H.-C.T."/>
            <person name="Winkler M.E."/>
        </authorList>
    </citation>
    <scope>NUCLEOTIDE SEQUENCE</scope>
</reference>
<dbReference type="EMBL" id="UINC01225283">
    <property type="protein sequence ID" value="SVE55278.1"/>
    <property type="molecule type" value="Genomic_DNA"/>
</dbReference>
<dbReference type="AlphaFoldDB" id="A0A383EGP8"/>
<evidence type="ECO:0000256" key="1">
    <source>
        <dbReference type="SAM" id="Coils"/>
    </source>
</evidence>
<evidence type="ECO:0000313" key="3">
    <source>
        <dbReference type="EMBL" id="SVE55278.1"/>
    </source>
</evidence>